<evidence type="ECO:0000259" key="1">
    <source>
        <dbReference type="PROSITE" id="PS50042"/>
    </source>
</evidence>
<dbReference type="InterPro" id="IPR000595">
    <property type="entry name" value="cNMP-bd_dom"/>
</dbReference>
<reference evidence="2 3" key="1">
    <citation type="submission" date="2018-04" db="EMBL/GenBank/DDBJ databases">
        <title>Genomic Encyclopedia of Archaeal and Bacterial Type Strains, Phase II (KMG-II): from individual species to whole genera.</title>
        <authorList>
            <person name="Goeker M."/>
        </authorList>
    </citation>
    <scope>NUCLEOTIDE SEQUENCE [LARGE SCALE GENOMIC DNA]</scope>
    <source>
        <strain evidence="2 3">DSM 26809</strain>
    </source>
</reference>
<dbReference type="Proteomes" id="UP000244168">
    <property type="component" value="Unassembled WGS sequence"/>
</dbReference>
<dbReference type="InterPro" id="IPR014710">
    <property type="entry name" value="RmlC-like_jellyroll"/>
</dbReference>
<dbReference type="RefSeq" id="WP_107830702.1">
    <property type="nucleotide sequence ID" value="NZ_CP160205.1"/>
</dbReference>
<dbReference type="AlphaFoldDB" id="A0A2T5J5M2"/>
<protein>
    <submittedName>
        <fullName evidence="2">CRP-like cAMP-binding protein</fullName>
    </submittedName>
</protein>
<evidence type="ECO:0000313" key="2">
    <source>
        <dbReference type="EMBL" id="PTQ93563.1"/>
    </source>
</evidence>
<evidence type="ECO:0000313" key="3">
    <source>
        <dbReference type="Proteomes" id="UP000244168"/>
    </source>
</evidence>
<organism evidence="2 3">
    <name type="scientific">Mucilaginibacter yixingensis</name>
    <dbReference type="NCBI Taxonomy" id="1295612"/>
    <lineage>
        <taxon>Bacteria</taxon>
        <taxon>Pseudomonadati</taxon>
        <taxon>Bacteroidota</taxon>
        <taxon>Sphingobacteriia</taxon>
        <taxon>Sphingobacteriales</taxon>
        <taxon>Sphingobacteriaceae</taxon>
        <taxon>Mucilaginibacter</taxon>
    </lineage>
</organism>
<name>A0A2T5J5M2_9SPHI</name>
<dbReference type="Gene3D" id="2.60.120.10">
    <property type="entry name" value="Jelly Rolls"/>
    <property type="match status" value="1"/>
</dbReference>
<dbReference type="Pfam" id="PF00027">
    <property type="entry name" value="cNMP_binding"/>
    <property type="match status" value="1"/>
</dbReference>
<proteinExistence type="predicted"/>
<feature type="domain" description="Cyclic nucleotide-binding" evidence="1">
    <location>
        <begin position="11"/>
        <end position="123"/>
    </location>
</feature>
<keyword evidence="3" id="KW-1185">Reference proteome</keyword>
<dbReference type="SUPFAM" id="SSF51206">
    <property type="entry name" value="cAMP-binding domain-like"/>
    <property type="match status" value="1"/>
</dbReference>
<dbReference type="EMBL" id="QAOQ01000008">
    <property type="protein sequence ID" value="PTQ93563.1"/>
    <property type="molecule type" value="Genomic_DNA"/>
</dbReference>
<dbReference type="PROSITE" id="PS50042">
    <property type="entry name" value="CNMP_BINDING_3"/>
    <property type="match status" value="1"/>
</dbReference>
<gene>
    <name evidence="2" type="ORF">C8P68_10825</name>
</gene>
<accession>A0A2T5J5M2</accession>
<dbReference type="CDD" id="cd00038">
    <property type="entry name" value="CAP_ED"/>
    <property type="match status" value="1"/>
</dbReference>
<sequence>MFEPLLQHINRFVQLTDADRQLIAQHFTYKRLSKKGFLLSEGDVCTDSYFVLNGLLRMYFIRDKGQNQLIQFALENWWITDQTSLDMQKPSIFFIDAVEDTEVAVLSKKSMEELLAAMPQMERYFRLVMQRHVAAVQMRLTYFLDQSAEERYRFFSKLFPGFVQRIPQYMLASYLNITPEVLSKIRSKK</sequence>
<dbReference type="OrthoDB" id="1092431at2"/>
<comment type="caution">
    <text evidence="2">The sequence shown here is derived from an EMBL/GenBank/DDBJ whole genome shotgun (WGS) entry which is preliminary data.</text>
</comment>
<dbReference type="InterPro" id="IPR018490">
    <property type="entry name" value="cNMP-bd_dom_sf"/>
</dbReference>